<comment type="cofactor">
    <cofactor evidence="1">
        <name>Mn(2+)</name>
        <dbReference type="ChEBI" id="CHEBI:29035"/>
    </cofactor>
</comment>
<keyword evidence="4" id="KW-0378">Hydrolase</keyword>
<reference evidence="9" key="1">
    <citation type="journal article" date="2023" name="Arch. Microbiol.">
        <title>Desulfoferula mesophilus gen. nov. sp. nov., a mesophilic sulfate-reducing bacterium isolated from a brackish lake sediment.</title>
        <authorList>
            <person name="Watanabe T."/>
            <person name="Yabe T."/>
            <person name="Tsuji J.M."/>
            <person name="Fukui M."/>
        </authorList>
    </citation>
    <scope>NUCLEOTIDE SEQUENCE [LARGE SCALE GENOMIC DNA]</scope>
    <source>
        <strain evidence="9">12FAK</strain>
    </source>
</reference>
<dbReference type="Pfam" id="PF00293">
    <property type="entry name" value="NUDIX"/>
    <property type="match status" value="1"/>
</dbReference>
<dbReference type="Gene3D" id="3.90.79.10">
    <property type="entry name" value="Nucleoside Triphosphate Pyrophosphohydrolase"/>
    <property type="match status" value="1"/>
</dbReference>
<evidence type="ECO:0000313" key="8">
    <source>
        <dbReference type="EMBL" id="BEQ16313.1"/>
    </source>
</evidence>
<dbReference type="PROSITE" id="PS51462">
    <property type="entry name" value="NUDIX"/>
    <property type="match status" value="1"/>
</dbReference>
<dbReference type="Proteomes" id="UP001366166">
    <property type="component" value="Chromosome"/>
</dbReference>
<dbReference type="KEGG" id="dmp:FAK_33790"/>
<dbReference type="EMBL" id="AP028679">
    <property type="protein sequence ID" value="BEQ16313.1"/>
    <property type="molecule type" value="Genomic_DNA"/>
</dbReference>
<evidence type="ECO:0000313" key="9">
    <source>
        <dbReference type="Proteomes" id="UP001366166"/>
    </source>
</evidence>
<name>A0AAU9EGV1_9BACT</name>
<protein>
    <submittedName>
        <fullName evidence="8">Coenzyme A pyrophosphatase</fullName>
    </submittedName>
</protein>
<evidence type="ECO:0000256" key="3">
    <source>
        <dbReference type="ARBA" id="ARBA00022723"/>
    </source>
</evidence>
<organism evidence="8 9">
    <name type="scientific">Desulfoferula mesophila</name>
    <dbReference type="NCBI Taxonomy" id="3058419"/>
    <lineage>
        <taxon>Bacteria</taxon>
        <taxon>Pseudomonadati</taxon>
        <taxon>Thermodesulfobacteriota</taxon>
        <taxon>Desulfarculia</taxon>
        <taxon>Desulfarculales</taxon>
        <taxon>Desulfarculaceae</taxon>
        <taxon>Desulfoferula</taxon>
    </lineage>
</organism>
<dbReference type="GO" id="GO:0046872">
    <property type="term" value="F:metal ion binding"/>
    <property type="evidence" value="ECO:0007669"/>
    <property type="project" value="UniProtKB-KW"/>
</dbReference>
<dbReference type="CDD" id="cd03426">
    <property type="entry name" value="NUDIX_CoAse_Nudt7"/>
    <property type="match status" value="1"/>
</dbReference>
<dbReference type="SUPFAM" id="SSF55811">
    <property type="entry name" value="Nudix"/>
    <property type="match status" value="1"/>
</dbReference>
<evidence type="ECO:0000256" key="2">
    <source>
        <dbReference type="ARBA" id="ARBA00001946"/>
    </source>
</evidence>
<dbReference type="PANTHER" id="PTHR12992:SF11">
    <property type="entry name" value="MITOCHONDRIAL COENZYME A DIPHOSPHATASE NUDT8"/>
    <property type="match status" value="1"/>
</dbReference>
<keyword evidence="3" id="KW-0479">Metal-binding</keyword>
<evidence type="ECO:0000259" key="7">
    <source>
        <dbReference type="PROSITE" id="PS51462"/>
    </source>
</evidence>
<evidence type="ECO:0000256" key="4">
    <source>
        <dbReference type="ARBA" id="ARBA00022801"/>
    </source>
</evidence>
<dbReference type="InterPro" id="IPR000086">
    <property type="entry name" value="NUDIX_hydrolase_dom"/>
</dbReference>
<dbReference type="InterPro" id="IPR045121">
    <property type="entry name" value="CoAse"/>
</dbReference>
<sequence length="194" mass="21486">MAQALCQALENHRPGRESLEQVRPAAVLMPLWDDGKRVQVVFTKRTETLPSHAGQISFPGGMVDPEDPDHKTTALRETHEEVGVPPREVELISRLDQVVTVTGFLVTPYLGLMDPAARFKPNPVEVERVVLVPLARLLEKKNYQTVDMTWEGMPLRQIALYQGQDMIWGATMRILLNFLEAVGPAAGQIAALAG</sequence>
<keyword evidence="9" id="KW-1185">Reference proteome</keyword>
<accession>A0AAU9EGV1</accession>
<keyword evidence="6" id="KW-0464">Manganese</keyword>
<proteinExistence type="predicted"/>
<evidence type="ECO:0000256" key="6">
    <source>
        <dbReference type="ARBA" id="ARBA00023211"/>
    </source>
</evidence>
<dbReference type="GO" id="GO:0010945">
    <property type="term" value="F:coenzyme A diphosphatase activity"/>
    <property type="evidence" value="ECO:0007669"/>
    <property type="project" value="InterPro"/>
</dbReference>
<evidence type="ECO:0000256" key="1">
    <source>
        <dbReference type="ARBA" id="ARBA00001936"/>
    </source>
</evidence>
<keyword evidence="5" id="KW-0460">Magnesium</keyword>
<dbReference type="InterPro" id="IPR015797">
    <property type="entry name" value="NUDIX_hydrolase-like_dom_sf"/>
</dbReference>
<comment type="cofactor">
    <cofactor evidence="2">
        <name>Mg(2+)</name>
        <dbReference type="ChEBI" id="CHEBI:18420"/>
    </cofactor>
</comment>
<evidence type="ECO:0000256" key="5">
    <source>
        <dbReference type="ARBA" id="ARBA00022842"/>
    </source>
</evidence>
<dbReference type="AlphaFoldDB" id="A0AAU9EGV1"/>
<gene>
    <name evidence="8" type="ORF">FAK_33790</name>
</gene>
<dbReference type="PANTHER" id="PTHR12992">
    <property type="entry name" value="NUDIX HYDROLASE"/>
    <property type="match status" value="1"/>
</dbReference>
<feature type="domain" description="Nudix hydrolase" evidence="7">
    <location>
        <begin position="22"/>
        <end position="159"/>
    </location>
</feature>